<keyword evidence="9" id="KW-0819">tRNA processing</keyword>
<keyword evidence="5 9" id="KW-0479">Metal-binding</keyword>
<reference evidence="14" key="1">
    <citation type="journal article" date="2019" name="Int. J. Syst. Evol. Microbiol.">
        <title>The Global Catalogue of Microorganisms (GCM) 10K type strain sequencing project: providing services to taxonomists for standard genome sequencing and annotation.</title>
        <authorList>
            <consortium name="The Broad Institute Genomics Platform"/>
            <consortium name="The Broad Institute Genome Sequencing Center for Infectious Disease"/>
            <person name="Wu L."/>
            <person name="Ma J."/>
        </authorList>
    </citation>
    <scope>NUCLEOTIDE SEQUENCE [LARGE SCALE GENOMIC DNA]</scope>
    <source>
        <strain evidence="14">CGMCC 1.12286</strain>
    </source>
</reference>
<dbReference type="Proteomes" id="UP001597079">
    <property type="component" value="Unassembled WGS sequence"/>
</dbReference>
<dbReference type="Pfam" id="PF01938">
    <property type="entry name" value="TRAM"/>
    <property type="match status" value="1"/>
</dbReference>
<feature type="domain" description="MTTase N-terminal" evidence="11">
    <location>
        <begin position="56"/>
        <end position="174"/>
    </location>
</feature>
<dbReference type="Pfam" id="PF00919">
    <property type="entry name" value="UPF0004"/>
    <property type="match status" value="1"/>
</dbReference>
<dbReference type="GO" id="GO:0035597">
    <property type="term" value="F:tRNA-2-methylthio-N(6)-dimethylallyladenosine(37) synthase activity"/>
    <property type="evidence" value="ECO:0007669"/>
    <property type="project" value="UniProtKB-EC"/>
</dbReference>
<dbReference type="NCBIfam" id="TIGR01574">
    <property type="entry name" value="miaB-methiolase"/>
    <property type="match status" value="1"/>
</dbReference>
<dbReference type="PROSITE" id="PS51918">
    <property type="entry name" value="RADICAL_SAM"/>
    <property type="match status" value="1"/>
</dbReference>
<dbReference type="InterPro" id="IPR023404">
    <property type="entry name" value="rSAM_horseshoe"/>
</dbReference>
<feature type="binding site" evidence="9">
    <location>
        <position position="101"/>
    </location>
    <ligand>
        <name>[4Fe-4S] cluster</name>
        <dbReference type="ChEBI" id="CHEBI:49883"/>
        <label>1</label>
    </ligand>
</feature>
<proteinExistence type="inferred from homology"/>
<dbReference type="EC" id="2.8.4.3" evidence="8 9"/>
<evidence type="ECO:0000256" key="9">
    <source>
        <dbReference type="HAMAP-Rule" id="MF_01864"/>
    </source>
</evidence>
<dbReference type="NCBIfam" id="TIGR00089">
    <property type="entry name" value="MiaB/RimO family radical SAM methylthiotransferase"/>
    <property type="match status" value="1"/>
</dbReference>
<feature type="binding site" evidence="9">
    <location>
        <position position="211"/>
    </location>
    <ligand>
        <name>[4Fe-4S] cluster</name>
        <dbReference type="ChEBI" id="CHEBI:49883"/>
        <label>2</label>
        <note>4Fe-4S-S-AdoMet</note>
    </ligand>
</feature>
<dbReference type="SMART" id="SM00729">
    <property type="entry name" value="Elp3"/>
    <property type="match status" value="1"/>
</dbReference>
<keyword evidence="14" id="KW-1185">Reference proteome</keyword>
<evidence type="ECO:0000256" key="7">
    <source>
        <dbReference type="ARBA" id="ARBA00023014"/>
    </source>
</evidence>
<comment type="cofactor">
    <cofactor evidence="9">
        <name>[4Fe-4S] cluster</name>
        <dbReference type="ChEBI" id="CHEBI:49883"/>
    </cofactor>
    <text evidence="9">Binds 2 [4Fe-4S] clusters. One cluster is coordinated with 3 cysteines and an exchangeable S-adenosyl-L-methionine.</text>
</comment>
<feature type="binding site" evidence="9">
    <location>
        <position position="218"/>
    </location>
    <ligand>
        <name>[4Fe-4S] cluster</name>
        <dbReference type="ChEBI" id="CHEBI:49883"/>
        <label>2</label>
        <note>4Fe-4S-S-AdoMet</note>
    </ligand>
</feature>
<dbReference type="CDD" id="cd01335">
    <property type="entry name" value="Radical_SAM"/>
    <property type="match status" value="1"/>
</dbReference>
<name>A0ABW4JF47_9BACL</name>
<evidence type="ECO:0000259" key="11">
    <source>
        <dbReference type="PROSITE" id="PS51449"/>
    </source>
</evidence>
<gene>
    <name evidence="9 13" type="primary">miaB</name>
    <name evidence="13" type="ORF">ACFSB2_07915</name>
</gene>
<dbReference type="SFLD" id="SFLDG01061">
    <property type="entry name" value="methylthiotransferase"/>
    <property type="match status" value="1"/>
</dbReference>
<evidence type="ECO:0000256" key="3">
    <source>
        <dbReference type="ARBA" id="ARBA00022679"/>
    </source>
</evidence>
<evidence type="ECO:0000313" key="13">
    <source>
        <dbReference type="EMBL" id="MFD1674623.1"/>
    </source>
</evidence>
<dbReference type="InterPro" id="IPR006638">
    <property type="entry name" value="Elp3/MiaA/NifB-like_rSAM"/>
</dbReference>
<feature type="binding site" evidence="9">
    <location>
        <position position="135"/>
    </location>
    <ligand>
        <name>[4Fe-4S] cluster</name>
        <dbReference type="ChEBI" id="CHEBI:49883"/>
        <label>1</label>
    </ligand>
</feature>
<comment type="similarity">
    <text evidence="9">Belongs to the methylthiotransferase family. MiaB subfamily.</text>
</comment>
<dbReference type="PROSITE" id="PS01278">
    <property type="entry name" value="MTTASE_RADICAL"/>
    <property type="match status" value="1"/>
</dbReference>
<keyword evidence="2 9" id="KW-0004">4Fe-4S</keyword>
<evidence type="ECO:0000259" key="12">
    <source>
        <dbReference type="PROSITE" id="PS51918"/>
    </source>
</evidence>
<dbReference type="SFLD" id="SFLDF00273">
    <property type="entry name" value="(dimethylallyl)adenosine_tRNA"/>
    <property type="match status" value="1"/>
</dbReference>
<evidence type="ECO:0000256" key="8">
    <source>
        <dbReference type="ARBA" id="ARBA00033765"/>
    </source>
</evidence>
<keyword evidence="9" id="KW-0963">Cytoplasm</keyword>
<accession>A0ABW4JF47</accession>
<evidence type="ECO:0000256" key="6">
    <source>
        <dbReference type="ARBA" id="ARBA00023004"/>
    </source>
</evidence>
<comment type="function">
    <text evidence="1 9">Catalyzes the methylthiolation of N6-(dimethylallyl)adenosine (i(6)A), leading to the formation of 2-methylthio-N6-(dimethylallyl)adenosine (ms(2)i(6)A) at position 37 in tRNAs that read codons beginning with uridine.</text>
</comment>
<dbReference type="Gene3D" id="3.80.30.20">
    <property type="entry name" value="tm_1862 like domain"/>
    <property type="match status" value="1"/>
</dbReference>
<dbReference type="PANTHER" id="PTHR43020:SF2">
    <property type="entry name" value="MITOCHONDRIAL TRNA METHYLTHIOTRANSFERASE CDK5RAP1"/>
    <property type="match status" value="1"/>
</dbReference>
<keyword evidence="4 9" id="KW-0949">S-adenosyl-L-methionine</keyword>
<dbReference type="Gene3D" id="3.40.50.12160">
    <property type="entry name" value="Methylthiotransferase, N-terminal domain"/>
    <property type="match status" value="1"/>
</dbReference>
<evidence type="ECO:0000313" key="14">
    <source>
        <dbReference type="Proteomes" id="UP001597079"/>
    </source>
</evidence>
<dbReference type="InterPro" id="IPR013848">
    <property type="entry name" value="Methylthiotransferase_N"/>
</dbReference>
<feature type="binding site" evidence="9">
    <location>
        <position position="215"/>
    </location>
    <ligand>
        <name>[4Fe-4S] cluster</name>
        <dbReference type="ChEBI" id="CHEBI:49883"/>
        <label>2</label>
        <note>4Fe-4S-S-AdoMet</note>
    </ligand>
</feature>
<evidence type="ECO:0000256" key="4">
    <source>
        <dbReference type="ARBA" id="ARBA00022691"/>
    </source>
</evidence>
<dbReference type="InterPro" id="IPR006463">
    <property type="entry name" value="MiaB_methiolase"/>
</dbReference>
<dbReference type="SFLD" id="SFLDG01082">
    <property type="entry name" value="B12-binding_domain_containing"/>
    <property type="match status" value="1"/>
</dbReference>
<dbReference type="HAMAP" id="MF_01864">
    <property type="entry name" value="tRNA_metthiotr_MiaB"/>
    <property type="match status" value="1"/>
</dbReference>
<dbReference type="SFLD" id="SFLDS00029">
    <property type="entry name" value="Radical_SAM"/>
    <property type="match status" value="1"/>
</dbReference>
<dbReference type="InterPro" id="IPR038135">
    <property type="entry name" value="Methylthiotransferase_N_sf"/>
</dbReference>
<comment type="subunit">
    <text evidence="9">Monomer.</text>
</comment>
<sequence>MEKENLIKLAREGRLEQGLGLTFGTHRPNQVDRVLYDVETLTKEHQVGLKASGEPYRFLLKTYGCQMNEHDTEVMAGLLCGMGYEETDSVEQADLILFNTCAVRENAEDKVFGEIGRLRPLKYDNPELIFGLCGCMAQEQGVQKMVLEKFPWVDMLFGTHNIHRLPALLSAARHSKETVMEVWDKAAETVEDMPKMRKDNIRAWVNIQYGCNKFCTYCIVPYTRGRERSRQPEDILAEIRELVRDGYREITLLGQNVNDYGVDLGAVTFAQLLRQVNDIEGIDRIRFTTSNPWNFTDELIRVIAECEHVVEHVHLPVQSGNDGVLKRMNRSHTRAYYLQLVEKIRKAIPNVCLTTDIIVGFPGETEAEFQDTLQLIQEVKFDSAFTFIYSARENTPAAKFADETPLADKKNRLKRLNDAQNEVSLMHNEALKGQIVDVLVEGASRTNSAVLAGRTRSNRLILFPGDVSLRGKHVRVEITDPQTFVLKGRMTTVEEVIS</sequence>
<feature type="domain" description="TRAM" evidence="10">
    <location>
        <begin position="429"/>
        <end position="492"/>
    </location>
</feature>
<keyword evidence="7 9" id="KW-0411">Iron-sulfur</keyword>
<dbReference type="InterPro" id="IPR020612">
    <property type="entry name" value="Methylthiotransferase_CS"/>
</dbReference>
<evidence type="ECO:0000256" key="2">
    <source>
        <dbReference type="ARBA" id="ARBA00022485"/>
    </source>
</evidence>
<evidence type="ECO:0000259" key="10">
    <source>
        <dbReference type="PROSITE" id="PS50926"/>
    </source>
</evidence>
<evidence type="ECO:0000256" key="5">
    <source>
        <dbReference type="ARBA" id="ARBA00022723"/>
    </source>
</evidence>
<dbReference type="PROSITE" id="PS51449">
    <property type="entry name" value="MTTASE_N"/>
    <property type="match status" value="1"/>
</dbReference>
<dbReference type="Pfam" id="PF04055">
    <property type="entry name" value="Radical_SAM"/>
    <property type="match status" value="1"/>
</dbReference>
<dbReference type="InterPro" id="IPR007197">
    <property type="entry name" value="rSAM"/>
</dbReference>
<feature type="domain" description="Radical SAM core" evidence="12">
    <location>
        <begin position="197"/>
        <end position="426"/>
    </location>
</feature>
<dbReference type="InterPro" id="IPR002792">
    <property type="entry name" value="TRAM_dom"/>
</dbReference>
<dbReference type="RefSeq" id="WP_377942483.1">
    <property type="nucleotide sequence ID" value="NZ_JBHUCX010000020.1"/>
</dbReference>
<dbReference type="InterPro" id="IPR058240">
    <property type="entry name" value="rSAM_sf"/>
</dbReference>
<dbReference type="PANTHER" id="PTHR43020">
    <property type="entry name" value="CDK5 REGULATORY SUBUNIT-ASSOCIATED PROTEIN 1"/>
    <property type="match status" value="1"/>
</dbReference>
<dbReference type="EMBL" id="JBHUCX010000020">
    <property type="protein sequence ID" value="MFD1674623.1"/>
    <property type="molecule type" value="Genomic_DNA"/>
</dbReference>
<dbReference type="PROSITE" id="PS50926">
    <property type="entry name" value="TRAM"/>
    <property type="match status" value="1"/>
</dbReference>
<comment type="catalytic activity">
    <reaction evidence="9">
        <text>N(6)-dimethylallyladenosine(37) in tRNA + (sulfur carrier)-SH + AH2 + 2 S-adenosyl-L-methionine = 2-methylsulfanyl-N(6)-dimethylallyladenosine(37) in tRNA + (sulfur carrier)-H + 5'-deoxyadenosine + L-methionine + A + S-adenosyl-L-homocysteine + 2 H(+)</text>
        <dbReference type="Rhea" id="RHEA:37067"/>
        <dbReference type="Rhea" id="RHEA-COMP:10375"/>
        <dbReference type="Rhea" id="RHEA-COMP:10376"/>
        <dbReference type="Rhea" id="RHEA-COMP:14737"/>
        <dbReference type="Rhea" id="RHEA-COMP:14739"/>
        <dbReference type="ChEBI" id="CHEBI:13193"/>
        <dbReference type="ChEBI" id="CHEBI:15378"/>
        <dbReference type="ChEBI" id="CHEBI:17319"/>
        <dbReference type="ChEBI" id="CHEBI:17499"/>
        <dbReference type="ChEBI" id="CHEBI:29917"/>
        <dbReference type="ChEBI" id="CHEBI:57844"/>
        <dbReference type="ChEBI" id="CHEBI:57856"/>
        <dbReference type="ChEBI" id="CHEBI:59789"/>
        <dbReference type="ChEBI" id="CHEBI:64428"/>
        <dbReference type="ChEBI" id="CHEBI:74415"/>
        <dbReference type="ChEBI" id="CHEBI:74417"/>
        <dbReference type="EC" id="2.8.4.3"/>
    </reaction>
</comment>
<comment type="caution">
    <text evidence="13">The sequence shown here is derived from an EMBL/GenBank/DDBJ whole genome shotgun (WGS) entry which is preliminary data.</text>
</comment>
<protein>
    <recommendedName>
        <fullName evidence="8 9">tRNA-2-methylthio-N(6)-dimethylallyladenosine synthase</fullName>
        <ecNumber evidence="8 9">2.8.4.3</ecNumber>
    </recommendedName>
    <alternativeName>
        <fullName evidence="9">(Dimethylallyl)adenosine tRNA methylthiotransferase MiaB</fullName>
    </alternativeName>
    <alternativeName>
        <fullName evidence="9">tRNA-i(6)A37 methylthiotransferase</fullName>
    </alternativeName>
</protein>
<comment type="subcellular location">
    <subcellularLocation>
        <location evidence="9">Cytoplasm</location>
    </subcellularLocation>
</comment>
<keyword evidence="6 9" id="KW-0408">Iron</keyword>
<keyword evidence="3 9" id="KW-0808">Transferase</keyword>
<dbReference type="SUPFAM" id="SSF102114">
    <property type="entry name" value="Radical SAM enzymes"/>
    <property type="match status" value="1"/>
</dbReference>
<dbReference type="InterPro" id="IPR005839">
    <property type="entry name" value="Methylthiotransferase"/>
</dbReference>
<evidence type="ECO:0000256" key="1">
    <source>
        <dbReference type="ARBA" id="ARBA00003234"/>
    </source>
</evidence>
<feature type="binding site" evidence="9">
    <location>
        <position position="65"/>
    </location>
    <ligand>
        <name>[4Fe-4S] cluster</name>
        <dbReference type="ChEBI" id="CHEBI:49883"/>
        <label>1</label>
    </ligand>
</feature>
<organism evidence="13 14">
    <name type="scientific">Alicyclobacillus fodiniaquatilis</name>
    <dbReference type="NCBI Taxonomy" id="1661150"/>
    <lineage>
        <taxon>Bacteria</taxon>
        <taxon>Bacillati</taxon>
        <taxon>Bacillota</taxon>
        <taxon>Bacilli</taxon>
        <taxon>Bacillales</taxon>
        <taxon>Alicyclobacillaceae</taxon>
        <taxon>Alicyclobacillus</taxon>
    </lineage>
</organism>